<dbReference type="SMART" id="SM00563">
    <property type="entry name" value="PlsC"/>
    <property type="match status" value="1"/>
</dbReference>
<keyword evidence="4" id="KW-1133">Transmembrane helix</keyword>
<dbReference type="KEGG" id="pais:PFX98_03590"/>
<comment type="pathway">
    <text evidence="1">Lipid metabolism.</text>
</comment>
<dbReference type="GO" id="GO:0003841">
    <property type="term" value="F:1-acylglycerol-3-phosphate O-acyltransferase activity"/>
    <property type="evidence" value="ECO:0007669"/>
    <property type="project" value="TreeGrafter"/>
</dbReference>
<keyword evidence="7" id="KW-1185">Reference proteome</keyword>
<evidence type="ECO:0000256" key="3">
    <source>
        <dbReference type="ARBA" id="ARBA00023315"/>
    </source>
</evidence>
<keyword evidence="2" id="KW-0808">Transferase</keyword>
<evidence type="ECO:0000313" key="7">
    <source>
        <dbReference type="Proteomes" id="UP001177769"/>
    </source>
</evidence>
<evidence type="ECO:0000256" key="2">
    <source>
        <dbReference type="ARBA" id="ARBA00022679"/>
    </source>
</evidence>
<evidence type="ECO:0000259" key="5">
    <source>
        <dbReference type="SMART" id="SM00563"/>
    </source>
</evidence>
<name>A0AA95NHU2_9BURK</name>
<feature type="domain" description="Phospholipid/glycerol acyltransferase" evidence="5">
    <location>
        <begin position="83"/>
        <end position="198"/>
    </location>
</feature>
<dbReference type="PANTHER" id="PTHR10434">
    <property type="entry name" value="1-ACYL-SN-GLYCEROL-3-PHOSPHATE ACYLTRANSFERASE"/>
    <property type="match status" value="1"/>
</dbReference>
<keyword evidence="4" id="KW-0812">Transmembrane</keyword>
<dbReference type="PANTHER" id="PTHR10434:SF40">
    <property type="entry name" value="1-ACYL-SN-GLYCEROL-3-PHOSPHATE ACYLTRANSFERASE"/>
    <property type="match status" value="1"/>
</dbReference>
<protein>
    <submittedName>
        <fullName evidence="6">Lysophospholipid acyltransferase family protein</fullName>
    </submittedName>
</protein>
<organism evidence="6 7">
    <name type="scientific">Paucibacter sediminis</name>
    <dbReference type="NCBI Taxonomy" id="3019553"/>
    <lineage>
        <taxon>Bacteria</taxon>
        <taxon>Pseudomonadati</taxon>
        <taxon>Pseudomonadota</taxon>
        <taxon>Betaproteobacteria</taxon>
        <taxon>Burkholderiales</taxon>
        <taxon>Sphaerotilaceae</taxon>
        <taxon>Roseateles</taxon>
    </lineage>
</organism>
<evidence type="ECO:0000256" key="4">
    <source>
        <dbReference type="SAM" id="Phobius"/>
    </source>
</evidence>
<accession>A0AA95NHU2</accession>
<dbReference type="Pfam" id="PF01553">
    <property type="entry name" value="Acyltransferase"/>
    <property type="match status" value="1"/>
</dbReference>
<dbReference type="InterPro" id="IPR002123">
    <property type="entry name" value="Plipid/glycerol_acylTrfase"/>
</dbReference>
<keyword evidence="3 6" id="KW-0012">Acyltransferase</keyword>
<evidence type="ECO:0000256" key="1">
    <source>
        <dbReference type="ARBA" id="ARBA00005189"/>
    </source>
</evidence>
<dbReference type="Proteomes" id="UP001177769">
    <property type="component" value="Chromosome"/>
</dbReference>
<gene>
    <name evidence="6" type="ORF">PFX98_03590</name>
</gene>
<evidence type="ECO:0000313" key="6">
    <source>
        <dbReference type="EMBL" id="WIT12708.1"/>
    </source>
</evidence>
<proteinExistence type="predicted"/>
<dbReference type="EMBL" id="CP116346">
    <property type="protein sequence ID" value="WIT12708.1"/>
    <property type="molecule type" value="Genomic_DNA"/>
</dbReference>
<dbReference type="AlphaFoldDB" id="A0AA95NHU2"/>
<feature type="transmembrane region" description="Helical" evidence="4">
    <location>
        <begin position="12"/>
        <end position="36"/>
    </location>
</feature>
<keyword evidence="4" id="KW-0472">Membrane</keyword>
<reference evidence="6" key="1">
    <citation type="submission" date="2023-01" db="EMBL/GenBank/DDBJ databases">
        <title>Whole genome sequence of Paucibacter sp. S2-9 isolated from pond sediment.</title>
        <authorList>
            <person name="Jung J.Y."/>
        </authorList>
    </citation>
    <scope>NUCLEOTIDE SEQUENCE</scope>
    <source>
        <strain evidence="6">S2-9</strain>
    </source>
</reference>
<dbReference type="GO" id="GO:0006654">
    <property type="term" value="P:phosphatidic acid biosynthetic process"/>
    <property type="evidence" value="ECO:0007669"/>
    <property type="project" value="TreeGrafter"/>
</dbReference>
<dbReference type="SUPFAM" id="SSF69593">
    <property type="entry name" value="Glycerol-3-phosphate (1)-acyltransferase"/>
    <property type="match status" value="1"/>
</dbReference>
<dbReference type="RefSeq" id="WP_285233809.1">
    <property type="nucleotide sequence ID" value="NZ_CP116346.1"/>
</dbReference>
<dbReference type="CDD" id="cd07989">
    <property type="entry name" value="LPLAT_AGPAT-like"/>
    <property type="match status" value="1"/>
</dbReference>
<sequence length="263" mass="29026">MGLSVLLSVLRSAVLVLVLTATVIPWALAVLAISVFARGDRVYWACVGWLRLAIAAAKTICGVDYRVHGMENLPSKAERNSAVVLLSKHQSTWETFAYPTLMAHPMAYVFKRELLYVPFFGWAMARMDMIHIDRSKRAEAWARVAAQGKRLAAMGHWVIMFPEGTRIARGRKGDYKTGGTRLAIANGVPVVPIATSSARCWPPRSLLVRPGVVDISIGKPIPSVGREPAELMREVEAWIEAEMHRLDPEAYAPAVGRVERTLA</sequence>